<reference evidence="1 2" key="2">
    <citation type="journal article" date="2012" name="Proc. Natl. Acad. Sci. U.S.A.">
        <title>Antigenic diversity is generated by distinct evolutionary mechanisms in African trypanosome species.</title>
        <authorList>
            <person name="Jackson A.P."/>
            <person name="Berry A."/>
            <person name="Aslett M."/>
            <person name="Allison H.C."/>
            <person name="Burton P."/>
            <person name="Vavrova-Anderson J."/>
            <person name="Brown R."/>
            <person name="Browne H."/>
            <person name="Corton N."/>
            <person name="Hauser H."/>
            <person name="Gamble J."/>
            <person name="Gilderthorp R."/>
            <person name="Marcello L."/>
            <person name="McQuillan J."/>
            <person name="Otto T.D."/>
            <person name="Quail M.A."/>
            <person name="Sanders M.J."/>
            <person name="van Tonder A."/>
            <person name="Ginger M.L."/>
            <person name="Field M.C."/>
            <person name="Barry J.D."/>
            <person name="Hertz-Fowler C."/>
            <person name="Berriman M."/>
        </authorList>
    </citation>
    <scope>NUCLEOTIDE SEQUENCE [LARGE SCALE GENOMIC DNA]</scope>
    <source>
        <strain evidence="1 2">IL3000</strain>
    </source>
</reference>
<organism evidence="1 2">
    <name type="scientific">Trypanosoma congolense (strain IL3000)</name>
    <dbReference type="NCBI Taxonomy" id="1068625"/>
    <lineage>
        <taxon>Eukaryota</taxon>
        <taxon>Discoba</taxon>
        <taxon>Euglenozoa</taxon>
        <taxon>Kinetoplastea</taxon>
        <taxon>Metakinetoplastina</taxon>
        <taxon>Trypanosomatida</taxon>
        <taxon>Trypanosomatidae</taxon>
        <taxon>Trypanosoma</taxon>
        <taxon>Nannomonas</taxon>
    </lineage>
</organism>
<name>F9WIY8_TRYCI</name>
<comment type="caution">
    <text evidence="1">The sequence shown here is derived from an EMBL/GenBank/DDBJ whole genome shotgun (WGS) entry which is preliminary data.</text>
</comment>
<keyword evidence="2" id="KW-1185">Reference proteome</keyword>
<gene>
    <name evidence="1" type="ORF">TCIL3000_0_21190</name>
</gene>
<evidence type="ECO:0000313" key="1">
    <source>
        <dbReference type="EMBL" id="CCD17289.1"/>
    </source>
</evidence>
<dbReference type="Proteomes" id="UP000000702">
    <property type="component" value="Unassembled WGS sequence"/>
</dbReference>
<dbReference type="AlphaFoldDB" id="F9WIY8"/>
<protein>
    <submittedName>
        <fullName evidence="1">WGS project CAEQ00000000 data, annotated contig 849</fullName>
    </submittedName>
</protein>
<reference evidence="2" key="1">
    <citation type="submission" date="2011-07" db="EMBL/GenBank/DDBJ databases">
        <title>Divergent evolution of antigenic variation in African trypanosomes.</title>
        <authorList>
            <person name="Jackson A.P."/>
            <person name="Berry A."/>
            <person name="Allison H.C."/>
            <person name="Burton P."/>
            <person name="Anderson J."/>
            <person name="Aslett M."/>
            <person name="Brown R."/>
            <person name="Corton N."/>
            <person name="Harris D."/>
            <person name="Hauser H."/>
            <person name="Gamble J."/>
            <person name="Gilderthorp R."/>
            <person name="McQuillan J."/>
            <person name="Quail M.A."/>
            <person name="Sanders M."/>
            <person name="Van Tonder A."/>
            <person name="Ginger M.L."/>
            <person name="Donelson J.E."/>
            <person name="Field M.C."/>
            <person name="Barry J.D."/>
            <person name="Berriman M."/>
            <person name="Hertz-Fowler C."/>
        </authorList>
    </citation>
    <scope>NUCLEOTIDE SEQUENCE [LARGE SCALE GENOMIC DNA]</scope>
    <source>
        <strain evidence="2">IL3000</strain>
    </source>
</reference>
<evidence type="ECO:0000313" key="2">
    <source>
        <dbReference type="Proteomes" id="UP000000702"/>
    </source>
</evidence>
<sequence length="179" mass="20645">MENTHTHSRRRRGSFVQEIAWPMMSDVGVVLPEGFVDPENINPLEFLESSHTALKQDLTRFNLGDLFRNPHWCILERVLREEIQRNIPNIMRKFREKMFITIWNPGAHDFWTLEEWAWWQSSDPLEAIPQSILDKAAQSAYWAPDPPTTKGLLFPPTATTGMDSVDPGPRCVQGGVYIL</sequence>
<dbReference type="VEuPathDB" id="TriTrypDB:TcIL3000_0_21190"/>
<dbReference type="EMBL" id="CAEQ01002658">
    <property type="protein sequence ID" value="CCD17289.1"/>
    <property type="molecule type" value="Genomic_DNA"/>
</dbReference>
<accession>F9WIY8</accession>
<proteinExistence type="predicted"/>